<feature type="non-terminal residue" evidence="2">
    <location>
        <position position="126"/>
    </location>
</feature>
<comment type="caution">
    <text evidence="2">The sequence shown here is derived from an EMBL/GenBank/DDBJ whole genome shotgun (WGS) entry which is preliminary data.</text>
</comment>
<organism evidence="2 3">
    <name type="scientific">Prorocentrum cordatum</name>
    <dbReference type="NCBI Taxonomy" id="2364126"/>
    <lineage>
        <taxon>Eukaryota</taxon>
        <taxon>Sar</taxon>
        <taxon>Alveolata</taxon>
        <taxon>Dinophyceae</taxon>
        <taxon>Prorocentrales</taxon>
        <taxon>Prorocentraceae</taxon>
        <taxon>Prorocentrum</taxon>
    </lineage>
</organism>
<feature type="region of interest" description="Disordered" evidence="1">
    <location>
        <begin position="1"/>
        <end position="30"/>
    </location>
</feature>
<protein>
    <submittedName>
        <fullName evidence="2">Uncharacterized protein</fullName>
    </submittedName>
</protein>
<name>A0ABN9TYB7_9DINO</name>
<proteinExistence type="predicted"/>
<keyword evidence="3" id="KW-1185">Reference proteome</keyword>
<sequence length="126" mass="13788">MTAAQKTEAAPPGALRSIGSARFGPGPASPEELACASPGCPYKAHRNTMEYGGYCCKICFFYAKGDRHDANCELRDAPKDACRANATWLPMWREDLLERTWTQHLFSVGCTPGDWAAEDDEDAEGQ</sequence>
<dbReference type="EMBL" id="CAUYUJ010015225">
    <property type="protein sequence ID" value="CAK0851298.1"/>
    <property type="molecule type" value="Genomic_DNA"/>
</dbReference>
<dbReference type="Proteomes" id="UP001189429">
    <property type="component" value="Unassembled WGS sequence"/>
</dbReference>
<evidence type="ECO:0000313" key="3">
    <source>
        <dbReference type="Proteomes" id="UP001189429"/>
    </source>
</evidence>
<evidence type="ECO:0000256" key="1">
    <source>
        <dbReference type="SAM" id="MobiDB-lite"/>
    </source>
</evidence>
<evidence type="ECO:0000313" key="2">
    <source>
        <dbReference type="EMBL" id="CAK0851298.1"/>
    </source>
</evidence>
<reference evidence="2" key="1">
    <citation type="submission" date="2023-10" db="EMBL/GenBank/DDBJ databases">
        <authorList>
            <person name="Chen Y."/>
            <person name="Shah S."/>
            <person name="Dougan E. K."/>
            <person name="Thang M."/>
            <person name="Chan C."/>
        </authorList>
    </citation>
    <scope>NUCLEOTIDE SEQUENCE [LARGE SCALE GENOMIC DNA]</scope>
</reference>
<accession>A0ABN9TYB7</accession>
<gene>
    <name evidence="2" type="ORF">PCOR1329_LOCUS43471</name>
</gene>